<evidence type="ECO:0000313" key="7">
    <source>
        <dbReference type="Proteomes" id="UP000837803"/>
    </source>
</evidence>
<dbReference type="InterPro" id="IPR011042">
    <property type="entry name" value="6-blade_b-propeller_TolB-like"/>
</dbReference>
<name>A0ABM9B309_9BACT</name>
<comment type="caution">
    <text evidence="6">The sequence shown here is derived from an EMBL/GenBank/DDBJ whole genome shotgun (WGS) entry which is preliminary data.</text>
</comment>
<evidence type="ECO:0000256" key="2">
    <source>
        <dbReference type="ARBA" id="ARBA00023136"/>
    </source>
</evidence>
<keyword evidence="7" id="KW-1185">Reference proteome</keyword>
<dbReference type="SUPFAM" id="SSF103088">
    <property type="entry name" value="OmpA-like"/>
    <property type="match status" value="1"/>
</dbReference>
<dbReference type="EMBL" id="CAKLPZ010000003">
    <property type="protein sequence ID" value="CAH1001720.1"/>
    <property type="molecule type" value="Genomic_DNA"/>
</dbReference>
<dbReference type="PRINTS" id="PR01021">
    <property type="entry name" value="OMPADOMAIN"/>
</dbReference>
<evidence type="ECO:0000256" key="3">
    <source>
        <dbReference type="ARBA" id="ARBA00023237"/>
    </source>
</evidence>
<dbReference type="Gene3D" id="3.30.1330.60">
    <property type="entry name" value="OmpA-like domain"/>
    <property type="match status" value="1"/>
</dbReference>
<dbReference type="SUPFAM" id="SSF48452">
    <property type="entry name" value="TPR-like"/>
    <property type="match status" value="1"/>
</dbReference>
<dbReference type="InterPro" id="IPR050330">
    <property type="entry name" value="Bact_OuterMem_StrucFunc"/>
</dbReference>
<dbReference type="Proteomes" id="UP000837803">
    <property type="component" value="Unassembled WGS sequence"/>
</dbReference>
<dbReference type="InterPro" id="IPR011990">
    <property type="entry name" value="TPR-like_helical_dom_sf"/>
</dbReference>
<protein>
    <submittedName>
        <fullName evidence="6">Outer membrane protein A</fullName>
    </submittedName>
</protein>
<dbReference type="PANTHER" id="PTHR30329:SF21">
    <property type="entry name" value="LIPOPROTEIN YIAD-RELATED"/>
    <property type="match status" value="1"/>
</dbReference>
<reference evidence="6" key="1">
    <citation type="submission" date="2021-12" db="EMBL/GenBank/DDBJ databases">
        <authorList>
            <person name="Rodrigo-Torres L."/>
            <person name="Arahal R. D."/>
            <person name="Lucena T."/>
        </authorList>
    </citation>
    <scope>NUCLEOTIDE SEQUENCE</scope>
    <source>
        <strain evidence="6">CECT 8419</strain>
    </source>
</reference>
<evidence type="ECO:0000256" key="1">
    <source>
        <dbReference type="ARBA" id="ARBA00004442"/>
    </source>
</evidence>
<comment type="subcellular location">
    <subcellularLocation>
        <location evidence="1">Cell outer membrane</location>
    </subcellularLocation>
</comment>
<dbReference type="Gene3D" id="1.25.40.10">
    <property type="entry name" value="Tetratricopeptide repeat domain"/>
    <property type="match status" value="1"/>
</dbReference>
<dbReference type="InterPro" id="IPR006665">
    <property type="entry name" value="OmpA-like"/>
</dbReference>
<dbReference type="Pfam" id="PF07676">
    <property type="entry name" value="PD40"/>
    <property type="match status" value="3"/>
</dbReference>
<dbReference type="SUPFAM" id="SSF49464">
    <property type="entry name" value="Carboxypeptidase regulatory domain-like"/>
    <property type="match status" value="1"/>
</dbReference>
<dbReference type="Gene3D" id="2.120.10.30">
    <property type="entry name" value="TolB, C-terminal domain"/>
    <property type="match status" value="1"/>
</dbReference>
<gene>
    <name evidence="6" type="primary">ompA</name>
    <name evidence="6" type="ORF">LEM8419_02626</name>
</gene>
<feature type="domain" description="OmpA-like" evidence="5">
    <location>
        <begin position="544"/>
        <end position="655"/>
    </location>
</feature>
<dbReference type="InterPro" id="IPR006664">
    <property type="entry name" value="OMP_bac"/>
</dbReference>
<accession>A0ABM9B309</accession>
<dbReference type="PANTHER" id="PTHR30329">
    <property type="entry name" value="STATOR ELEMENT OF FLAGELLAR MOTOR COMPLEX"/>
    <property type="match status" value="1"/>
</dbReference>
<proteinExistence type="predicted"/>
<dbReference type="InterPro" id="IPR011659">
    <property type="entry name" value="WD40"/>
</dbReference>
<keyword evidence="2 4" id="KW-0472">Membrane</keyword>
<evidence type="ECO:0000313" key="6">
    <source>
        <dbReference type="EMBL" id="CAH1001720.1"/>
    </source>
</evidence>
<dbReference type="InterPro" id="IPR008969">
    <property type="entry name" value="CarboxyPept-like_regulatory"/>
</dbReference>
<evidence type="ECO:0000259" key="5">
    <source>
        <dbReference type="PROSITE" id="PS51123"/>
    </source>
</evidence>
<dbReference type="CDD" id="cd07185">
    <property type="entry name" value="OmpA_C-like"/>
    <property type="match status" value="1"/>
</dbReference>
<sequence length="655" mass="72317">MRTPSLIVLALSLFISTTTFGQERSRQERAIIAFDAGVQHILDGKLKRAGKSLQQAVDLDSTFLPARRMLGLAHDLQDDYPAALTAYEGVLRHDPHFSRLLYYQTGEVYLRSGQPRTALTYFFDFRDRQADPLGRYGLMGEREQSVEQQIVKHDLAQRILSAQLSADSSNYVNASGLYNLGSPINTVQNDYFPFFSNDQDYLLYTRQGAYGDEDLIEGRRRRPERGYSISRFGSFNTSQPEGMCTLERDGETIFFTMCHDEPEASGCDIHRGILTNGKIEQVKKLPNYLNSSTWDSQAAISCDGQQLFFASTRPGGIGGSDLYFCTREPDGNWSEPRNLGAAINTPEDEEAPFLSNDSETLYFSSMGHAGMGDQDIFFSRLDRSTGRWAKAINIGPPINSPARELGFHLTAGGRQGYFASDRPGGEGGLDIYGFTLDDKLTGKDVTYVSGYVTDSLTGAPIVDQRIPVTGSTGVYKTNYAGRFFICAPPDQALPLTVDHADYLPYRRSFDIPRWDNLAPYRIDLRLQQQLAPAAAPPTPAVDTVASVAVEQSTEVYFAFESAQIGREQREAIDALVAGAGGVAAIDRVVLLGYTDQVGTEAYNLELSRRRAQAVGTYLQQLGVAATAITVTGRGKLEGEMARKLKRRVEVVIGLR</sequence>
<dbReference type="Gene3D" id="2.60.40.1120">
    <property type="entry name" value="Carboxypeptidase-like, regulatory domain"/>
    <property type="match status" value="1"/>
</dbReference>
<dbReference type="SUPFAM" id="SSF82171">
    <property type="entry name" value="DPP6 N-terminal domain-like"/>
    <property type="match status" value="1"/>
</dbReference>
<evidence type="ECO:0000256" key="4">
    <source>
        <dbReference type="PROSITE-ProRule" id="PRU00473"/>
    </source>
</evidence>
<dbReference type="InterPro" id="IPR036737">
    <property type="entry name" value="OmpA-like_sf"/>
</dbReference>
<keyword evidence="3" id="KW-0998">Cell outer membrane</keyword>
<dbReference type="Pfam" id="PF00691">
    <property type="entry name" value="OmpA"/>
    <property type="match status" value="1"/>
</dbReference>
<dbReference type="PROSITE" id="PS51123">
    <property type="entry name" value="OMPA_2"/>
    <property type="match status" value="1"/>
</dbReference>
<organism evidence="6 7">
    <name type="scientific">Neolewinella maritima</name>
    <dbReference type="NCBI Taxonomy" id="1383882"/>
    <lineage>
        <taxon>Bacteria</taxon>
        <taxon>Pseudomonadati</taxon>
        <taxon>Bacteroidota</taxon>
        <taxon>Saprospiria</taxon>
        <taxon>Saprospirales</taxon>
        <taxon>Lewinellaceae</taxon>
        <taxon>Neolewinella</taxon>
    </lineage>
</organism>